<evidence type="ECO:0000313" key="7">
    <source>
        <dbReference type="Proteomes" id="UP000265325"/>
    </source>
</evidence>
<organism evidence="6 7">
    <name type="scientific">Streptomyces showdoensis</name>
    <dbReference type="NCBI Taxonomy" id="68268"/>
    <lineage>
        <taxon>Bacteria</taxon>
        <taxon>Bacillati</taxon>
        <taxon>Actinomycetota</taxon>
        <taxon>Actinomycetes</taxon>
        <taxon>Kitasatosporales</taxon>
        <taxon>Streptomycetaceae</taxon>
        <taxon>Streptomyces</taxon>
    </lineage>
</organism>
<accession>A0A2P2GH92</accession>
<dbReference type="InterPro" id="IPR015422">
    <property type="entry name" value="PyrdxlP-dep_Trfase_small"/>
</dbReference>
<dbReference type="UniPathway" id="UPA00068">
    <property type="reaction ID" value="UER00109"/>
</dbReference>
<dbReference type="GO" id="GO:0006526">
    <property type="term" value="P:L-arginine biosynthetic process"/>
    <property type="evidence" value="ECO:0007669"/>
    <property type="project" value="UniProtKB-UniRule"/>
</dbReference>
<comment type="catalytic activity">
    <reaction evidence="5">
        <text>N(2)-acetyl-L-ornithine + 2-oxoglutarate = N-acetyl-L-glutamate 5-semialdehyde + L-glutamate</text>
        <dbReference type="Rhea" id="RHEA:18049"/>
        <dbReference type="ChEBI" id="CHEBI:16810"/>
        <dbReference type="ChEBI" id="CHEBI:29123"/>
        <dbReference type="ChEBI" id="CHEBI:29985"/>
        <dbReference type="ChEBI" id="CHEBI:57805"/>
        <dbReference type="EC" id="2.6.1.11"/>
    </reaction>
</comment>
<feature type="binding site" evidence="5">
    <location>
        <position position="132"/>
    </location>
    <ligand>
        <name>pyridoxal 5'-phosphate</name>
        <dbReference type="ChEBI" id="CHEBI:597326"/>
    </ligand>
</feature>
<evidence type="ECO:0000256" key="2">
    <source>
        <dbReference type="ARBA" id="ARBA00022605"/>
    </source>
</evidence>
<dbReference type="OrthoDB" id="9801052at2"/>
<dbReference type="SUPFAM" id="SSF53383">
    <property type="entry name" value="PLP-dependent transferases"/>
    <property type="match status" value="1"/>
</dbReference>
<dbReference type="InterPro" id="IPR049704">
    <property type="entry name" value="Aminotrans_3_PPA_site"/>
</dbReference>
<dbReference type="GO" id="GO:0005737">
    <property type="term" value="C:cytoplasm"/>
    <property type="evidence" value="ECO:0007669"/>
    <property type="project" value="UniProtKB-SubCell"/>
</dbReference>
<keyword evidence="3 5" id="KW-0808">Transferase</keyword>
<keyword evidence="2 5" id="KW-0028">Amino-acid biosynthesis</keyword>
<proteinExistence type="inferred from homology"/>
<comment type="similarity">
    <text evidence="5">Belongs to the class-III pyridoxal-phosphate-dependent aminotransferase family. ArgD subfamily.</text>
</comment>
<evidence type="ECO:0000256" key="3">
    <source>
        <dbReference type="ARBA" id="ARBA00022679"/>
    </source>
</evidence>
<comment type="cofactor">
    <cofactor evidence="5">
        <name>pyridoxal 5'-phosphate</name>
        <dbReference type="ChEBI" id="CHEBI:597326"/>
    </cofactor>
    <text evidence="5">Binds 1 pyridoxal phosphate per subunit.</text>
</comment>
<dbReference type="GO" id="GO:0042802">
    <property type="term" value="F:identical protein binding"/>
    <property type="evidence" value="ECO:0007669"/>
    <property type="project" value="TreeGrafter"/>
</dbReference>
<keyword evidence="7" id="KW-1185">Reference proteome</keyword>
<dbReference type="Gene3D" id="3.40.640.10">
    <property type="entry name" value="Type I PLP-dependent aspartate aminotransferase-like (Major domain)"/>
    <property type="match status" value="1"/>
</dbReference>
<dbReference type="PIRSF" id="PIRSF000521">
    <property type="entry name" value="Transaminase_4ab_Lys_Orn"/>
    <property type="match status" value="1"/>
</dbReference>
<dbReference type="PANTHER" id="PTHR11986:SF79">
    <property type="entry name" value="ACETYLORNITHINE AMINOTRANSFERASE, MITOCHONDRIAL"/>
    <property type="match status" value="1"/>
</dbReference>
<comment type="miscellaneous">
    <text evidence="5">May also have succinyldiaminopimelate aminotransferase activity, thus carrying out the corresponding step in lysine biosynthesis.</text>
</comment>
<dbReference type="HAMAP" id="MF_01107">
    <property type="entry name" value="ArgD_aminotrans_3"/>
    <property type="match status" value="1"/>
</dbReference>
<feature type="binding site" evidence="5">
    <location>
        <begin position="217"/>
        <end position="220"/>
    </location>
    <ligand>
        <name>pyridoxal 5'-phosphate</name>
        <dbReference type="ChEBI" id="CHEBI:597326"/>
    </ligand>
</feature>
<dbReference type="NCBIfam" id="NF002874">
    <property type="entry name" value="PRK03244.1"/>
    <property type="match status" value="1"/>
</dbReference>
<feature type="binding site" evidence="5">
    <location>
        <position position="135"/>
    </location>
    <ligand>
        <name>N(2)-acetyl-L-ornithine</name>
        <dbReference type="ChEBI" id="CHEBI:57805"/>
    </ligand>
</feature>
<keyword evidence="1 5" id="KW-0032">Aminotransferase</keyword>
<dbReference type="EMBL" id="LAQS01000065">
    <property type="protein sequence ID" value="KKZ70229.1"/>
    <property type="molecule type" value="Genomic_DNA"/>
</dbReference>
<feature type="binding site" evidence="5">
    <location>
        <position position="276"/>
    </location>
    <ligand>
        <name>pyridoxal 5'-phosphate</name>
        <dbReference type="ChEBI" id="CHEBI:597326"/>
    </ligand>
</feature>
<dbReference type="FunFam" id="3.40.640.10:FF:000004">
    <property type="entry name" value="Acetylornithine aminotransferase"/>
    <property type="match status" value="1"/>
</dbReference>
<dbReference type="InterPro" id="IPR050103">
    <property type="entry name" value="Class-III_PLP-dep_AT"/>
</dbReference>
<gene>
    <name evidence="5" type="primary">argD</name>
    <name evidence="6" type="ORF">VO63_30115</name>
</gene>
<dbReference type="Gene3D" id="3.90.1150.10">
    <property type="entry name" value="Aspartate Aminotransferase, domain 1"/>
    <property type="match status" value="1"/>
</dbReference>
<feature type="binding site" evidence="5">
    <location>
        <position position="275"/>
    </location>
    <ligand>
        <name>N(2)-acetyl-L-ornithine</name>
        <dbReference type="ChEBI" id="CHEBI:57805"/>
    </ligand>
</feature>
<name>A0A2P2GH92_STREW</name>
<comment type="caution">
    <text evidence="6">The sequence shown here is derived from an EMBL/GenBank/DDBJ whole genome shotgun (WGS) entry which is preliminary data.</text>
</comment>
<evidence type="ECO:0000313" key="6">
    <source>
        <dbReference type="EMBL" id="KKZ70229.1"/>
    </source>
</evidence>
<evidence type="ECO:0000256" key="4">
    <source>
        <dbReference type="ARBA" id="ARBA00022898"/>
    </source>
</evidence>
<comment type="subunit">
    <text evidence="5">Homodimer.</text>
</comment>
<dbReference type="InterPro" id="IPR015421">
    <property type="entry name" value="PyrdxlP-dep_Trfase_major"/>
</dbReference>
<dbReference type="NCBIfam" id="NF002325">
    <property type="entry name" value="PRK01278.1"/>
    <property type="match status" value="1"/>
</dbReference>
<evidence type="ECO:0000256" key="1">
    <source>
        <dbReference type="ARBA" id="ARBA00022576"/>
    </source>
</evidence>
<comment type="subcellular location">
    <subcellularLocation>
        <location evidence="5">Cytoplasm</location>
    </subcellularLocation>
</comment>
<dbReference type="PANTHER" id="PTHR11986">
    <property type="entry name" value="AMINOTRANSFERASE CLASS III"/>
    <property type="match status" value="1"/>
</dbReference>
<protein>
    <recommendedName>
        <fullName evidence="5">Acetylornithine aminotransferase</fullName>
        <shortName evidence="5">ACOAT</shortName>
        <ecNumber evidence="5">2.6.1.11</ecNumber>
    </recommendedName>
</protein>
<dbReference type="CDD" id="cd00610">
    <property type="entry name" value="OAT_like"/>
    <property type="match status" value="1"/>
</dbReference>
<dbReference type="Proteomes" id="UP000265325">
    <property type="component" value="Unassembled WGS sequence"/>
</dbReference>
<feature type="binding site" evidence="5">
    <location>
        <begin position="106"/>
        <end position="107"/>
    </location>
    <ligand>
        <name>pyridoxal 5'-phosphate</name>
        <dbReference type="ChEBI" id="CHEBI:597326"/>
    </ligand>
</feature>
<keyword evidence="4 5" id="KW-0663">Pyridoxal phosphate</keyword>
<reference evidence="6 7" key="1">
    <citation type="submission" date="2015-05" db="EMBL/GenBank/DDBJ databases">
        <title>Draft Genome assembly of Streptomyces showdoensis.</title>
        <authorList>
            <person name="Thapa K.K."/>
            <person name="Metsa-Ketela M."/>
        </authorList>
    </citation>
    <scope>NUCLEOTIDE SEQUENCE [LARGE SCALE GENOMIC DNA]</scope>
    <source>
        <strain evidence="6 7">ATCC 15227</strain>
    </source>
</reference>
<feature type="modified residue" description="N6-(pyridoxal phosphate)lysine" evidence="5">
    <location>
        <position position="247"/>
    </location>
</feature>
<dbReference type="GO" id="GO:0030170">
    <property type="term" value="F:pyridoxal phosphate binding"/>
    <property type="evidence" value="ECO:0007669"/>
    <property type="project" value="InterPro"/>
</dbReference>
<comment type="pathway">
    <text evidence="5">Amino-acid biosynthesis; L-arginine biosynthesis; N(2)-acetyl-L-ornithine from L-glutamate: step 4/4.</text>
</comment>
<sequence length="398" mass="41334">MTNDGLTRRWQHALMDNYGTPRLPLVRGEGARVWDADGTEYLDFVGGIAVNALGHGHPAVVEAVTRQISSLGHVSNLFVAEPPVALAERLLQLFGRPGKVFFCNSGAEANEGAFKLGRLTGRPHMVATSGGFHGRTMGSLALTGQPGKQTPFLPLPGEVTHVPYGDVEALRAAVTEETAFVIIEPIQGENGVVVPPAGYLRAAREITRATGTLLVLDEVQTGIGRTGHWFEHQAHDGVDPDVVTLAKGLGGGLPIGATVAFGPAAELFTPGHHGTTFGGNPVACAAGLAVIDTLAADAALDEVKRLGEKLRDGIESLGHPLVSHVRGAGLLLGIVLTEPVAPQVQQAAQDAGLLVNAPAPDVVRLMPSLVIGDAEVDALLRALPGVLDVVNGEGRTGE</sequence>
<dbReference type="PROSITE" id="PS00600">
    <property type="entry name" value="AA_TRANSFER_CLASS_3"/>
    <property type="match status" value="1"/>
</dbReference>
<dbReference type="RefSeq" id="WP_046911254.1">
    <property type="nucleotide sequence ID" value="NZ_BAAAXG010000026.1"/>
</dbReference>
<dbReference type="InterPro" id="IPR004636">
    <property type="entry name" value="AcOrn/SuccOrn_fam"/>
</dbReference>
<dbReference type="InterPro" id="IPR005814">
    <property type="entry name" value="Aminotrans_3"/>
</dbReference>
<keyword evidence="5" id="KW-0055">Arginine biosynthesis</keyword>
<dbReference type="Pfam" id="PF00202">
    <property type="entry name" value="Aminotran_3"/>
    <property type="match status" value="1"/>
</dbReference>
<dbReference type="NCBIfam" id="TIGR00707">
    <property type="entry name" value="argD"/>
    <property type="match status" value="1"/>
</dbReference>
<dbReference type="AlphaFoldDB" id="A0A2P2GH92"/>
<dbReference type="GO" id="GO:0003992">
    <property type="term" value="F:N2-acetyl-L-ornithine:2-oxoglutarate 5-aminotransferase activity"/>
    <property type="evidence" value="ECO:0007669"/>
    <property type="project" value="UniProtKB-UniRule"/>
</dbReference>
<keyword evidence="5" id="KW-0963">Cytoplasm</keyword>
<dbReference type="EC" id="2.6.1.11" evidence="5"/>
<dbReference type="InterPro" id="IPR015424">
    <property type="entry name" value="PyrdxlP-dep_Trfase"/>
</dbReference>
<evidence type="ECO:0000256" key="5">
    <source>
        <dbReference type="HAMAP-Rule" id="MF_01107"/>
    </source>
</evidence>